<reference evidence="1" key="2">
    <citation type="journal article" date="2015" name="Fish Shellfish Immunol.">
        <title>Early steps in the European eel (Anguilla anguilla)-Vibrio vulnificus interaction in the gills: Role of the RtxA13 toxin.</title>
        <authorList>
            <person name="Callol A."/>
            <person name="Pajuelo D."/>
            <person name="Ebbesson L."/>
            <person name="Teles M."/>
            <person name="MacKenzie S."/>
            <person name="Amaro C."/>
        </authorList>
    </citation>
    <scope>NUCLEOTIDE SEQUENCE</scope>
</reference>
<name>A0A0E9TK20_ANGAN</name>
<evidence type="ECO:0000313" key="1">
    <source>
        <dbReference type="EMBL" id="JAH54024.1"/>
    </source>
</evidence>
<protein>
    <submittedName>
        <fullName evidence="1">Uncharacterized protein</fullName>
    </submittedName>
</protein>
<dbReference type="AlphaFoldDB" id="A0A0E9TK20"/>
<dbReference type="EMBL" id="GBXM01054553">
    <property type="protein sequence ID" value="JAH54024.1"/>
    <property type="molecule type" value="Transcribed_RNA"/>
</dbReference>
<sequence>MFGFSHSQGCTAHRPISQSRIAESAGYLCRVKPGTLQNLDDVLKYKERPG</sequence>
<organism evidence="1">
    <name type="scientific">Anguilla anguilla</name>
    <name type="common">European freshwater eel</name>
    <name type="synonym">Muraena anguilla</name>
    <dbReference type="NCBI Taxonomy" id="7936"/>
    <lineage>
        <taxon>Eukaryota</taxon>
        <taxon>Metazoa</taxon>
        <taxon>Chordata</taxon>
        <taxon>Craniata</taxon>
        <taxon>Vertebrata</taxon>
        <taxon>Euteleostomi</taxon>
        <taxon>Actinopterygii</taxon>
        <taxon>Neopterygii</taxon>
        <taxon>Teleostei</taxon>
        <taxon>Anguilliformes</taxon>
        <taxon>Anguillidae</taxon>
        <taxon>Anguilla</taxon>
    </lineage>
</organism>
<proteinExistence type="predicted"/>
<reference evidence="1" key="1">
    <citation type="submission" date="2014-11" db="EMBL/GenBank/DDBJ databases">
        <authorList>
            <person name="Amaro Gonzalez C."/>
        </authorList>
    </citation>
    <scope>NUCLEOTIDE SEQUENCE</scope>
</reference>
<accession>A0A0E9TK20</accession>